<sequence length="50" mass="6090">MRISDRRNLEFHAGDQAFLKLSPWRGVIRFRRKDVEVESEKEEEEERAEN</sequence>
<name>A0A5D3E0P6_CUCMM</name>
<protein>
    <submittedName>
        <fullName evidence="1">Uncharacterized protein</fullName>
    </submittedName>
</protein>
<evidence type="ECO:0000313" key="2">
    <source>
        <dbReference type="Proteomes" id="UP000321947"/>
    </source>
</evidence>
<reference evidence="1 2" key="1">
    <citation type="submission" date="2019-08" db="EMBL/GenBank/DDBJ databases">
        <title>Draft genome sequences of two oriental melons (Cucumis melo L. var makuwa).</title>
        <authorList>
            <person name="Kwon S.-Y."/>
        </authorList>
    </citation>
    <scope>NUCLEOTIDE SEQUENCE [LARGE SCALE GENOMIC DNA]</scope>
    <source>
        <strain evidence="2">cv. Chang Bougi</strain>
        <tissue evidence="1">Leaf</tissue>
    </source>
</reference>
<dbReference type="AlphaFoldDB" id="A0A5D3E0P6"/>
<organism evidence="1 2">
    <name type="scientific">Cucumis melo var. makuwa</name>
    <name type="common">Oriental melon</name>
    <dbReference type="NCBI Taxonomy" id="1194695"/>
    <lineage>
        <taxon>Eukaryota</taxon>
        <taxon>Viridiplantae</taxon>
        <taxon>Streptophyta</taxon>
        <taxon>Embryophyta</taxon>
        <taxon>Tracheophyta</taxon>
        <taxon>Spermatophyta</taxon>
        <taxon>Magnoliopsida</taxon>
        <taxon>eudicotyledons</taxon>
        <taxon>Gunneridae</taxon>
        <taxon>Pentapetalae</taxon>
        <taxon>rosids</taxon>
        <taxon>fabids</taxon>
        <taxon>Cucurbitales</taxon>
        <taxon>Cucurbitaceae</taxon>
        <taxon>Benincaseae</taxon>
        <taxon>Cucumis</taxon>
    </lineage>
</organism>
<gene>
    <name evidence="1" type="ORF">E5676_scaffold64G00100</name>
</gene>
<evidence type="ECO:0000313" key="1">
    <source>
        <dbReference type="EMBL" id="TYK29667.1"/>
    </source>
</evidence>
<dbReference type="Proteomes" id="UP000321947">
    <property type="component" value="Unassembled WGS sequence"/>
</dbReference>
<dbReference type="EMBL" id="SSTD01001513">
    <property type="protein sequence ID" value="TYK29667.1"/>
    <property type="molecule type" value="Genomic_DNA"/>
</dbReference>
<accession>A0A5D3E0P6</accession>
<comment type="caution">
    <text evidence="1">The sequence shown here is derived from an EMBL/GenBank/DDBJ whole genome shotgun (WGS) entry which is preliminary data.</text>
</comment>
<proteinExistence type="predicted"/>